<organism evidence="1 2">
    <name type="scientific">Pseudomonas allii</name>
    <dbReference type="NCBI Taxonomy" id="2740531"/>
    <lineage>
        <taxon>Bacteria</taxon>
        <taxon>Pseudomonadati</taxon>
        <taxon>Pseudomonadota</taxon>
        <taxon>Gammaproteobacteria</taxon>
        <taxon>Pseudomonadales</taxon>
        <taxon>Pseudomonadaceae</taxon>
        <taxon>Pseudomonas</taxon>
    </lineage>
</organism>
<sequence>MTTMYINEAGVRPWESMHPTDDARFTTTTLLARNFSSVWNSWCDTMDLLSEEWPIKKEWTSTTTISFNSKAEEYLFKKNITATLGADDLFKKNEKTNIYSTIKNHSNSSRKIQNLVFEGSHNALLIVQKSETSVEELWIKMTIFEKLITPEKISTFLDSQANILLCRFYESETHATAQLMYKTTSENKAIIKNIRSLFKEISIKDIHHYINGTKAKN</sequence>
<proteinExistence type="predicted"/>
<accession>A0A7Y8UZF2</accession>
<dbReference type="AlphaFoldDB" id="A0A7Y8UZF2"/>
<reference evidence="1 2" key="1">
    <citation type="submission" date="2020-05" db="EMBL/GenBank/DDBJ databases">
        <title>Onion-isolated Pseudomonas sp.</title>
        <authorList>
            <person name="Fujikawa T."/>
            <person name="Sawada H."/>
        </authorList>
    </citation>
    <scope>NUCLEOTIDE SEQUENCE [LARGE SCALE GENOMIC DNA]</scope>
    <source>
        <strain evidence="1 2">MAFF 301512</strain>
    </source>
</reference>
<dbReference type="RefSeq" id="WP_179040831.1">
    <property type="nucleotide sequence ID" value="NZ_JABUHS010000240.1"/>
</dbReference>
<name>A0A7Y8UZF2_9PSED</name>
<dbReference type="Proteomes" id="UP000543908">
    <property type="component" value="Unassembled WGS sequence"/>
</dbReference>
<dbReference type="EMBL" id="JABUHS010000240">
    <property type="protein sequence ID" value="NWN63983.1"/>
    <property type="molecule type" value="Genomic_DNA"/>
</dbReference>
<gene>
    <name evidence="1" type="ORF">HT123_24245</name>
</gene>
<evidence type="ECO:0000313" key="2">
    <source>
        <dbReference type="Proteomes" id="UP000543908"/>
    </source>
</evidence>
<comment type="caution">
    <text evidence="1">The sequence shown here is derived from an EMBL/GenBank/DDBJ whole genome shotgun (WGS) entry which is preliminary data.</text>
</comment>
<protein>
    <submittedName>
        <fullName evidence="1">Uncharacterized protein</fullName>
    </submittedName>
</protein>
<evidence type="ECO:0000313" key="1">
    <source>
        <dbReference type="EMBL" id="NWN63983.1"/>
    </source>
</evidence>